<evidence type="ECO:0000313" key="2">
    <source>
        <dbReference type="EMBL" id="KDQ51364.1"/>
    </source>
</evidence>
<sequence>MLHLEHQVQKDIGVWRMQLTKIARRSLVELRVTAFDFGSETPRVVIRDPKLLATLPPPQSCKPIGMKDLIIDANFPRTLDQRVYHLGLRSGEVANRIITVGSPPRADAIAVHLDAQPKPFRLFSERGFLTITGRFKGVPVSICSIGMGYPNMDFFVREVRECLIGEMIVIRLGSCGGLRDFPVGSVVVPRASVAVTRNFDYDFYGGGSTKSEMPYRISKPAVADVELATILYRSLDSMLAPTRVIPGVVNASADSFYSSQGRKTLFPDHNSDLINHLLSSVDDLATLEMETFHLFHLAASWSGPPKPPIKPATNGTDGAATQSPVLDTLDLSEGDRPRIRAASAQMIFASRTSQEFIVPEEVERLESLSGRAVLQALVEVDIPGDRLHPDAGSVWT</sequence>
<dbReference type="AlphaFoldDB" id="A0A067P9B1"/>
<dbReference type="InterPro" id="IPR000845">
    <property type="entry name" value="Nucleoside_phosphorylase_d"/>
</dbReference>
<dbReference type="STRING" id="933084.A0A067P9B1"/>
<evidence type="ECO:0000313" key="3">
    <source>
        <dbReference type="Proteomes" id="UP000027265"/>
    </source>
</evidence>
<protein>
    <recommendedName>
        <fullName evidence="1">Nucleoside phosphorylase domain-containing protein</fullName>
    </recommendedName>
</protein>
<accession>A0A067P9B1</accession>
<dbReference type="PANTHER" id="PTHR43691">
    <property type="entry name" value="URIDINE PHOSPHORYLASE"/>
    <property type="match status" value="1"/>
</dbReference>
<name>A0A067P9B1_9AGAM</name>
<dbReference type="PANTHER" id="PTHR43691:SF14">
    <property type="entry name" value="URIDINE PHOSPHORYLASE"/>
    <property type="match status" value="1"/>
</dbReference>
<dbReference type="OrthoDB" id="416752at2759"/>
<gene>
    <name evidence="2" type="ORF">JAAARDRAFT_199196</name>
</gene>
<keyword evidence="3" id="KW-1185">Reference proteome</keyword>
<dbReference type="GO" id="GO:0006218">
    <property type="term" value="P:uridine catabolic process"/>
    <property type="evidence" value="ECO:0007669"/>
    <property type="project" value="TreeGrafter"/>
</dbReference>
<reference evidence="3" key="1">
    <citation type="journal article" date="2014" name="Proc. Natl. Acad. Sci. U.S.A.">
        <title>Extensive sampling of basidiomycete genomes demonstrates inadequacy of the white-rot/brown-rot paradigm for wood decay fungi.</title>
        <authorList>
            <person name="Riley R."/>
            <person name="Salamov A.A."/>
            <person name="Brown D.W."/>
            <person name="Nagy L.G."/>
            <person name="Floudas D."/>
            <person name="Held B.W."/>
            <person name="Levasseur A."/>
            <person name="Lombard V."/>
            <person name="Morin E."/>
            <person name="Otillar R."/>
            <person name="Lindquist E.A."/>
            <person name="Sun H."/>
            <person name="LaButti K.M."/>
            <person name="Schmutz J."/>
            <person name="Jabbour D."/>
            <person name="Luo H."/>
            <person name="Baker S.E."/>
            <person name="Pisabarro A.G."/>
            <person name="Walton J.D."/>
            <person name="Blanchette R.A."/>
            <person name="Henrissat B."/>
            <person name="Martin F."/>
            <person name="Cullen D."/>
            <person name="Hibbett D.S."/>
            <person name="Grigoriev I.V."/>
        </authorList>
    </citation>
    <scope>NUCLEOTIDE SEQUENCE [LARGE SCALE GENOMIC DNA]</scope>
    <source>
        <strain evidence="3">MUCL 33604</strain>
    </source>
</reference>
<dbReference type="CDD" id="cd17769">
    <property type="entry name" value="NP_TgUP-like"/>
    <property type="match status" value="1"/>
</dbReference>
<dbReference type="GO" id="GO:0004850">
    <property type="term" value="F:uridine phosphorylase activity"/>
    <property type="evidence" value="ECO:0007669"/>
    <property type="project" value="TreeGrafter"/>
</dbReference>
<dbReference type="EMBL" id="KL197749">
    <property type="protein sequence ID" value="KDQ51364.1"/>
    <property type="molecule type" value="Genomic_DNA"/>
</dbReference>
<dbReference type="Pfam" id="PF01048">
    <property type="entry name" value="PNP_UDP_1"/>
    <property type="match status" value="1"/>
</dbReference>
<organism evidence="2 3">
    <name type="scientific">Jaapia argillacea MUCL 33604</name>
    <dbReference type="NCBI Taxonomy" id="933084"/>
    <lineage>
        <taxon>Eukaryota</taxon>
        <taxon>Fungi</taxon>
        <taxon>Dikarya</taxon>
        <taxon>Basidiomycota</taxon>
        <taxon>Agaricomycotina</taxon>
        <taxon>Agaricomycetes</taxon>
        <taxon>Agaricomycetidae</taxon>
        <taxon>Jaapiales</taxon>
        <taxon>Jaapiaceae</taxon>
        <taxon>Jaapia</taxon>
    </lineage>
</organism>
<dbReference type="SUPFAM" id="SSF53167">
    <property type="entry name" value="Purine and uridine phosphorylases"/>
    <property type="match status" value="1"/>
</dbReference>
<dbReference type="GO" id="GO:0005829">
    <property type="term" value="C:cytosol"/>
    <property type="evidence" value="ECO:0007669"/>
    <property type="project" value="TreeGrafter"/>
</dbReference>
<dbReference type="Proteomes" id="UP000027265">
    <property type="component" value="Unassembled WGS sequence"/>
</dbReference>
<evidence type="ECO:0000259" key="1">
    <source>
        <dbReference type="Pfam" id="PF01048"/>
    </source>
</evidence>
<dbReference type="Gene3D" id="3.40.50.1580">
    <property type="entry name" value="Nucleoside phosphorylase domain"/>
    <property type="match status" value="1"/>
</dbReference>
<dbReference type="InParanoid" id="A0A067P9B1"/>
<dbReference type="HOGENOM" id="CLU_040695_0_0_1"/>
<dbReference type="InterPro" id="IPR035994">
    <property type="entry name" value="Nucleoside_phosphorylase_sf"/>
</dbReference>
<proteinExistence type="predicted"/>
<feature type="domain" description="Nucleoside phosphorylase" evidence="1">
    <location>
        <begin position="96"/>
        <end position="299"/>
    </location>
</feature>